<evidence type="ECO:0000256" key="2">
    <source>
        <dbReference type="RuleBase" id="RU000487"/>
    </source>
</evidence>
<feature type="non-terminal residue" evidence="3">
    <location>
        <position position="1"/>
    </location>
</feature>
<keyword evidence="4" id="KW-1185">Reference proteome</keyword>
<protein>
    <submittedName>
        <fullName evidence="3">ACTL9 protein</fullName>
    </submittedName>
</protein>
<proteinExistence type="inferred from homology"/>
<comment type="caution">
    <text evidence="3">The sequence shown here is derived from an EMBL/GenBank/DDBJ whole genome shotgun (WGS) entry which is preliminary data.</text>
</comment>
<evidence type="ECO:0000313" key="3">
    <source>
        <dbReference type="EMBL" id="NXG44975.1"/>
    </source>
</evidence>
<dbReference type="Gene3D" id="3.90.640.10">
    <property type="entry name" value="Actin, Chain A, domain 4"/>
    <property type="match status" value="1"/>
</dbReference>
<gene>
    <name evidence="3" type="primary">Actl9</name>
    <name evidence="3" type="ORF">PSIHAE_R14496</name>
</gene>
<dbReference type="InterPro" id="IPR004000">
    <property type="entry name" value="Actin"/>
</dbReference>
<evidence type="ECO:0000313" key="4">
    <source>
        <dbReference type="Proteomes" id="UP000574528"/>
    </source>
</evidence>
<accession>A0A7K9C0B3</accession>
<dbReference type="EMBL" id="VWZI01008164">
    <property type="protein sequence ID" value="NXG44975.1"/>
    <property type="molecule type" value="Genomic_DNA"/>
</dbReference>
<dbReference type="InterPro" id="IPR043129">
    <property type="entry name" value="ATPase_NBD"/>
</dbReference>
<reference evidence="3 4" key="1">
    <citation type="submission" date="2019-09" db="EMBL/GenBank/DDBJ databases">
        <title>Bird 10,000 Genomes (B10K) Project - Family phase.</title>
        <authorList>
            <person name="Zhang G."/>
        </authorList>
    </citation>
    <scope>NUCLEOTIDE SEQUENCE [LARGE SCALE GENOMIC DNA]</scope>
    <source>
        <strain evidence="3">B10K-DU-001-24</strain>
        <tissue evidence="3">Muscle</tissue>
    </source>
</reference>
<evidence type="ECO:0000256" key="1">
    <source>
        <dbReference type="ARBA" id="ARBA00006752"/>
    </source>
</evidence>
<name>A0A7K9C0B3_9PICI</name>
<sequence>SEELELRTGAVVIDPGSSSCRAGFSGEQAPRAEVSIALLGCPTPWPPGIGGNKPEAFLGQDASPHPEAAAELMPQGCGTDWDAAGALWQHLFTQELRVAPEEHALLLTEPFLSPSSRRERMAELAFESLGCPGFLVAQQPVLCAFAQGRTSGLVVDVGSAVSSAVPVHEGCSLAHAARSTALAGSLLSSYLAKLLGDAGYRLGPDLLEDIKLKCCYVAPDVEAERRLPAGSYTLEYALPDGQTISLGQERFQCPEMLFAPPPGWGLSCLGIQEMAQRSLSQLPKELRPTMHRNILLCGGSSLFEGLRSRFRSELLQILPPNTQVEVAATPLGRHSAWTGASILTSLKNFQTWWIRSEEYDEEGPRIVHQRCC</sequence>
<dbReference type="PRINTS" id="PR00190">
    <property type="entry name" value="ACTIN"/>
</dbReference>
<dbReference type="Gene3D" id="3.30.420.40">
    <property type="match status" value="2"/>
</dbReference>
<dbReference type="FunFam" id="3.30.420.40:FF:000050">
    <property type="entry name" value="Actin, alpha skeletal muscle"/>
    <property type="match status" value="1"/>
</dbReference>
<comment type="similarity">
    <text evidence="1 2">Belongs to the actin family.</text>
</comment>
<dbReference type="PANTHER" id="PTHR11937">
    <property type="entry name" value="ACTIN"/>
    <property type="match status" value="1"/>
</dbReference>
<dbReference type="Proteomes" id="UP000574528">
    <property type="component" value="Unassembled WGS sequence"/>
</dbReference>
<dbReference type="AlphaFoldDB" id="A0A7K9C0B3"/>
<organism evidence="3 4">
    <name type="scientific">Psilopogon haemacephalus</name>
    <name type="common">coppersmith barbet</name>
    <dbReference type="NCBI Taxonomy" id="2585815"/>
    <lineage>
        <taxon>Eukaryota</taxon>
        <taxon>Metazoa</taxon>
        <taxon>Chordata</taxon>
        <taxon>Craniata</taxon>
        <taxon>Vertebrata</taxon>
        <taxon>Euteleostomi</taxon>
        <taxon>Archelosauria</taxon>
        <taxon>Archosauria</taxon>
        <taxon>Dinosauria</taxon>
        <taxon>Saurischia</taxon>
        <taxon>Theropoda</taxon>
        <taxon>Coelurosauria</taxon>
        <taxon>Aves</taxon>
        <taxon>Neognathae</taxon>
        <taxon>Neoaves</taxon>
        <taxon>Telluraves</taxon>
        <taxon>Coraciimorphae</taxon>
        <taxon>Piciformes</taxon>
        <taxon>Megalaimidae</taxon>
        <taxon>Psilopogon</taxon>
    </lineage>
</organism>
<dbReference type="Pfam" id="PF00022">
    <property type="entry name" value="Actin"/>
    <property type="match status" value="2"/>
</dbReference>
<dbReference type="SUPFAM" id="SSF53067">
    <property type="entry name" value="Actin-like ATPase domain"/>
    <property type="match status" value="2"/>
</dbReference>
<dbReference type="OrthoDB" id="9932367at2759"/>
<dbReference type="SMART" id="SM00268">
    <property type="entry name" value="ACTIN"/>
    <property type="match status" value="1"/>
</dbReference>
<feature type="non-terminal residue" evidence="3">
    <location>
        <position position="372"/>
    </location>
</feature>